<name>A0A4Z2ELU8_9TELE</name>
<gene>
    <name evidence="1" type="ORF">EYF80_060436</name>
</gene>
<dbReference type="AlphaFoldDB" id="A0A4Z2ELU8"/>
<dbReference type="Proteomes" id="UP000314294">
    <property type="component" value="Unassembled WGS sequence"/>
</dbReference>
<accession>A0A4Z2ELU8</accession>
<protein>
    <submittedName>
        <fullName evidence="1">Uncharacterized protein</fullName>
    </submittedName>
</protein>
<keyword evidence="2" id="KW-1185">Reference proteome</keyword>
<reference evidence="1 2" key="1">
    <citation type="submission" date="2019-03" db="EMBL/GenBank/DDBJ databases">
        <title>First draft genome of Liparis tanakae, snailfish: a comprehensive survey of snailfish specific genes.</title>
        <authorList>
            <person name="Kim W."/>
            <person name="Song I."/>
            <person name="Jeong J.-H."/>
            <person name="Kim D."/>
            <person name="Kim S."/>
            <person name="Ryu S."/>
            <person name="Song J.Y."/>
            <person name="Lee S.K."/>
        </authorList>
    </citation>
    <scope>NUCLEOTIDE SEQUENCE [LARGE SCALE GENOMIC DNA]</scope>
    <source>
        <tissue evidence="1">Muscle</tissue>
    </source>
</reference>
<sequence>MVPPGRTEPTGAGLEPGAGLVGSAFTVAVAGLSGDAGQEGVGIGFSLSTSRVADTKPQPWHTPFSVSVCTLRWRSQLALVVKADRHTRHTNGRSPLCVRMWISRELALGQLLLHWGKGHTRSLG</sequence>
<comment type="caution">
    <text evidence="1">The sequence shown here is derived from an EMBL/GenBank/DDBJ whole genome shotgun (WGS) entry which is preliminary data.</text>
</comment>
<proteinExistence type="predicted"/>
<evidence type="ECO:0000313" key="2">
    <source>
        <dbReference type="Proteomes" id="UP000314294"/>
    </source>
</evidence>
<organism evidence="1 2">
    <name type="scientific">Liparis tanakae</name>
    <name type="common">Tanaka's snailfish</name>
    <dbReference type="NCBI Taxonomy" id="230148"/>
    <lineage>
        <taxon>Eukaryota</taxon>
        <taxon>Metazoa</taxon>
        <taxon>Chordata</taxon>
        <taxon>Craniata</taxon>
        <taxon>Vertebrata</taxon>
        <taxon>Euteleostomi</taxon>
        <taxon>Actinopterygii</taxon>
        <taxon>Neopterygii</taxon>
        <taxon>Teleostei</taxon>
        <taxon>Neoteleostei</taxon>
        <taxon>Acanthomorphata</taxon>
        <taxon>Eupercaria</taxon>
        <taxon>Perciformes</taxon>
        <taxon>Cottioidei</taxon>
        <taxon>Cottales</taxon>
        <taxon>Liparidae</taxon>
        <taxon>Liparis</taxon>
    </lineage>
</organism>
<dbReference type="EMBL" id="SRLO01005686">
    <property type="protein sequence ID" value="TNN29414.1"/>
    <property type="molecule type" value="Genomic_DNA"/>
</dbReference>
<evidence type="ECO:0000313" key="1">
    <source>
        <dbReference type="EMBL" id="TNN29414.1"/>
    </source>
</evidence>